<feature type="transmembrane region" description="Helical" evidence="7">
    <location>
        <begin position="109"/>
        <end position="131"/>
    </location>
</feature>
<feature type="domain" description="ABC transmembrane type-1" evidence="8">
    <location>
        <begin position="74"/>
        <end position="271"/>
    </location>
</feature>
<keyword evidence="3" id="KW-1003">Cell membrane</keyword>
<dbReference type="Proteomes" id="UP000078454">
    <property type="component" value="Unassembled WGS sequence"/>
</dbReference>
<dbReference type="Gene3D" id="1.10.3720.10">
    <property type="entry name" value="MetI-like"/>
    <property type="match status" value="1"/>
</dbReference>
<evidence type="ECO:0000256" key="7">
    <source>
        <dbReference type="RuleBase" id="RU363032"/>
    </source>
</evidence>
<keyword evidence="6 7" id="KW-0472">Membrane</keyword>
<comment type="similarity">
    <text evidence="7">Belongs to the binding-protein-dependent transport system permease family.</text>
</comment>
<feature type="transmembrane region" description="Helical" evidence="7">
    <location>
        <begin position="12"/>
        <end position="33"/>
    </location>
</feature>
<dbReference type="SUPFAM" id="SSF161098">
    <property type="entry name" value="MetI-like"/>
    <property type="match status" value="1"/>
</dbReference>
<comment type="caution">
    <text evidence="9">The sequence shown here is derived from an EMBL/GenBank/DDBJ whole genome shotgun (WGS) entry which is preliminary data.</text>
</comment>
<accession>A0A198AJK1</accession>
<feature type="transmembrane region" description="Helical" evidence="7">
    <location>
        <begin position="73"/>
        <end position="97"/>
    </location>
</feature>
<evidence type="ECO:0000256" key="4">
    <source>
        <dbReference type="ARBA" id="ARBA00022692"/>
    </source>
</evidence>
<dbReference type="RefSeq" id="WP_068662806.1">
    <property type="nucleotide sequence ID" value="NZ_LYPB01000049.1"/>
</dbReference>
<feature type="transmembrane region" description="Helical" evidence="7">
    <location>
        <begin position="143"/>
        <end position="161"/>
    </location>
</feature>
<protein>
    <submittedName>
        <fullName evidence="9">ABC transporter permease</fullName>
    </submittedName>
</protein>
<keyword evidence="5 7" id="KW-1133">Transmembrane helix</keyword>
<reference evidence="9 10" key="1">
    <citation type="submission" date="2016-05" db="EMBL/GenBank/DDBJ databases">
        <title>Paenibacillus sp. 1ZS3-15 nov., isolated from the rhizosphere soil.</title>
        <authorList>
            <person name="Zhang X.X."/>
            <person name="Zhang J."/>
        </authorList>
    </citation>
    <scope>NUCLEOTIDE SEQUENCE [LARGE SCALE GENOMIC DNA]</scope>
    <source>
        <strain evidence="9 10">1ZS3-15</strain>
    </source>
</reference>
<evidence type="ECO:0000256" key="2">
    <source>
        <dbReference type="ARBA" id="ARBA00022448"/>
    </source>
</evidence>
<comment type="subcellular location">
    <subcellularLocation>
        <location evidence="1 7">Cell membrane</location>
        <topology evidence="1 7">Multi-pass membrane protein</topology>
    </subcellularLocation>
</comment>
<sequence>MVMDWRERFFEGIIYVILLLMAVCFIFPLLYVLSMSLTPFSEVMKNGGFIIIPKHISFEAYALFLKDATIPRAFGVSLFVTIVGTALNVLLTVLMAYPLSKKTLPGRSIILFLILFTMMFNGGIIPTYLIVKETGLLNSVWSMIIPSAVGTFSLLITKTFFENIPEEIMEAARIDGASESRVLVSVLLPMSVPVVATISTFYGVMHWNEFFSSILYITDESLYPLQVVLRSILTSSMSAEINLENTVPSTTLQMAGVILTALPIVIVYPFIQKYFTKGMLIGAVKG</sequence>
<dbReference type="CDD" id="cd06261">
    <property type="entry name" value="TM_PBP2"/>
    <property type="match status" value="1"/>
</dbReference>
<dbReference type="PROSITE" id="PS50928">
    <property type="entry name" value="ABC_TM1"/>
    <property type="match status" value="1"/>
</dbReference>
<dbReference type="PANTHER" id="PTHR43744">
    <property type="entry name" value="ABC TRANSPORTER PERMEASE PROTEIN MG189-RELATED-RELATED"/>
    <property type="match status" value="1"/>
</dbReference>
<dbReference type="AlphaFoldDB" id="A0A198AJK1"/>
<dbReference type="EMBL" id="LYPB01000049">
    <property type="protein sequence ID" value="OAS21231.1"/>
    <property type="molecule type" value="Genomic_DNA"/>
</dbReference>
<keyword evidence="10" id="KW-1185">Reference proteome</keyword>
<evidence type="ECO:0000313" key="9">
    <source>
        <dbReference type="EMBL" id="OAS21231.1"/>
    </source>
</evidence>
<keyword evidence="2 7" id="KW-0813">Transport</keyword>
<dbReference type="STRING" id="1850517.A8708_30600"/>
<dbReference type="InterPro" id="IPR035906">
    <property type="entry name" value="MetI-like_sf"/>
</dbReference>
<evidence type="ECO:0000313" key="10">
    <source>
        <dbReference type="Proteomes" id="UP000078454"/>
    </source>
</evidence>
<evidence type="ECO:0000256" key="1">
    <source>
        <dbReference type="ARBA" id="ARBA00004651"/>
    </source>
</evidence>
<evidence type="ECO:0000256" key="5">
    <source>
        <dbReference type="ARBA" id="ARBA00022989"/>
    </source>
</evidence>
<evidence type="ECO:0000256" key="3">
    <source>
        <dbReference type="ARBA" id="ARBA00022475"/>
    </source>
</evidence>
<dbReference type="InterPro" id="IPR000515">
    <property type="entry name" value="MetI-like"/>
</dbReference>
<gene>
    <name evidence="9" type="ORF">A8708_30600</name>
</gene>
<feature type="transmembrane region" description="Helical" evidence="7">
    <location>
        <begin position="252"/>
        <end position="271"/>
    </location>
</feature>
<organism evidence="9 10">
    <name type="scientific">Paenibacillus oryzisoli</name>
    <dbReference type="NCBI Taxonomy" id="1850517"/>
    <lineage>
        <taxon>Bacteria</taxon>
        <taxon>Bacillati</taxon>
        <taxon>Bacillota</taxon>
        <taxon>Bacilli</taxon>
        <taxon>Bacillales</taxon>
        <taxon>Paenibacillaceae</taxon>
        <taxon>Paenibacillus</taxon>
    </lineage>
</organism>
<evidence type="ECO:0000256" key="6">
    <source>
        <dbReference type="ARBA" id="ARBA00023136"/>
    </source>
</evidence>
<keyword evidence="4 7" id="KW-0812">Transmembrane</keyword>
<feature type="transmembrane region" description="Helical" evidence="7">
    <location>
        <begin position="182"/>
        <end position="205"/>
    </location>
</feature>
<dbReference type="PANTHER" id="PTHR43744:SF9">
    <property type="entry name" value="POLYGALACTURONAN_RHAMNOGALACTURONAN TRANSPORT SYSTEM PERMEASE PROTEIN YTCP"/>
    <property type="match status" value="1"/>
</dbReference>
<evidence type="ECO:0000259" key="8">
    <source>
        <dbReference type="PROSITE" id="PS50928"/>
    </source>
</evidence>
<dbReference type="Pfam" id="PF00528">
    <property type="entry name" value="BPD_transp_1"/>
    <property type="match status" value="1"/>
</dbReference>
<proteinExistence type="inferred from homology"/>
<dbReference type="OrthoDB" id="2560538at2"/>
<name>A0A198AJK1_9BACL</name>
<dbReference type="GO" id="GO:0005886">
    <property type="term" value="C:plasma membrane"/>
    <property type="evidence" value="ECO:0007669"/>
    <property type="project" value="UniProtKB-SubCell"/>
</dbReference>
<dbReference type="GO" id="GO:0055085">
    <property type="term" value="P:transmembrane transport"/>
    <property type="evidence" value="ECO:0007669"/>
    <property type="project" value="InterPro"/>
</dbReference>